<dbReference type="AlphaFoldDB" id="A0A1H6YR15"/>
<accession>A0A1H6YR15</accession>
<sequence length="105" mass="10956">MDITLIPHICQSLKESKQVVLATIVATKGSTPRKTGSQMLVFRDGQVRGTIGGGCGEADVKMAALCVFDAGQASLHTVTMLNDAASEEGMACGGIMQVFLQLIGE</sequence>
<keyword evidence="3" id="KW-1185">Reference proteome</keyword>
<name>A0A1H6YR15_9FIRM</name>
<dbReference type="Proteomes" id="UP000199662">
    <property type="component" value="Unassembled WGS sequence"/>
</dbReference>
<dbReference type="InterPro" id="IPR052698">
    <property type="entry name" value="MoCofactor_Util/Proc"/>
</dbReference>
<reference evidence="2 3" key="1">
    <citation type="submission" date="2016-10" db="EMBL/GenBank/DDBJ databases">
        <authorList>
            <person name="de Groot N.N."/>
        </authorList>
    </citation>
    <scope>NUCLEOTIDE SEQUENCE [LARGE SCALE GENOMIC DNA]</scope>
    <source>
        <strain evidence="2 3">DSM 2179</strain>
    </source>
</reference>
<proteinExistence type="predicted"/>
<evidence type="ECO:0000313" key="3">
    <source>
        <dbReference type="Proteomes" id="UP000199662"/>
    </source>
</evidence>
<evidence type="ECO:0000313" key="2">
    <source>
        <dbReference type="EMBL" id="SEJ43748.1"/>
    </source>
</evidence>
<dbReference type="PANTHER" id="PTHR30388">
    <property type="entry name" value="ALDEHYDE OXIDOREDUCTASE MOLYBDENUM COFACTOR ASSEMBLY PROTEIN"/>
    <property type="match status" value="1"/>
</dbReference>
<dbReference type="PANTHER" id="PTHR30388:SF6">
    <property type="entry name" value="XANTHINE DEHYDROGENASE SUBUNIT A-RELATED"/>
    <property type="match status" value="1"/>
</dbReference>
<protein>
    <submittedName>
        <fullName evidence="2">XdhC and CoxI family protein</fullName>
    </submittedName>
</protein>
<feature type="domain" description="XdhC- CoxI" evidence="1">
    <location>
        <begin position="14"/>
        <end position="77"/>
    </location>
</feature>
<dbReference type="Pfam" id="PF02625">
    <property type="entry name" value="XdhC_CoxI"/>
    <property type="match status" value="1"/>
</dbReference>
<organism evidence="2 3">
    <name type="scientific">Propionispira arboris</name>
    <dbReference type="NCBI Taxonomy" id="84035"/>
    <lineage>
        <taxon>Bacteria</taxon>
        <taxon>Bacillati</taxon>
        <taxon>Bacillota</taxon>
        <taxon>Negativicutes</taxon>
        <taxon>Selenomonadales</taxon>
        <taxon>Selenomonadaceae</taxon>
        <taxon>Propionispira</taxon>
    </lineage>
</organism>
<dbReference type="EMBL" id="FNZK01000007">
    <property type="protein sequence ID" value="SEJ43748.1"/>
    <property type="molecule type" value="Genomic_DNA"/>
</dbReference>
<gene>
    <name evidence="2" type="ORF">SAMN05660742_107152</name>
</gene>
<evidence type="ECO:0000259" key="1">
    <source>
        <dbReference type="Pfam" id="PF02625"/>
    </source>
</evidence>
<dbReference type="InterPro" id="IPR003777">
    <property type="entry name" value="XdhC_CoxI"/>
</dbReference>
<dbReference type="RefSeq" id="WP_091831025.1">
    <property type="nucleotide sequence ID" value="NZ_FNZK01000007.1"/>
</dbReference>
<dbReference type="STRING" id="84035.SAMN05660742_107152"/>